<dbReference type="Proteomes" id="UP000676336">
    <property type="component" value="Unassembled WGS sequence"/>
</dbReference>
<dbReference type="Gene3D" id="3.20.20.80">
    <property type="entry name" value="Glycosidases"/>
    <property type="match status" value="1"/>
</dbReference>
<dbReference type="GO" id="GO:0005975">
    <property type="term" value="P:carbohydrate metabolic process"/>
    <property type="evidence" value="ECO:0007669"/>
    <property type="project" value="InterPro"/>
</dbReference>
<evidence type="ECO:0000256" key="2">
    <source>
        <dbReference type="ARBA" id="ARBA00022801"/>
    </source>
</evidence>
<protein>
    <recommendedName>
        <fullName evidence="5">Glycoside hydrolase family 31 TIM barrel domain-containing protein</fullName>
    </recommendedName>
</protein>
<evidence type="ECO:0000256" key="3">
    <source>
        <dbReference type="ARBA" id="ARBA00023295"/>
    </source>
</evidence>
<name>A0A8S2UEV4_9BILA</name>
<gene>
    <name evidence="6" type="ORF">SMN809_LOCUS27791</name>
</gene>
<evidence type="ECO:0000313" key="6">
    <source>
        <dbReference type="EMBL" id="CAF4340749.1"/>
    </source>
</evidence>
<evidence type="ECO:0000313" key="7">
    <source>
        <dbReference type="Proteomes" id="UP000676336"/>
    </source>
</evidence>
<keyword evidence="3 4" id="KW-0326">Glycosidase</keyword>
<keyword evidence="2 4" id="KW-0378">Hydrolase</keyword>
<organism evidence="6 7">
    <name type="scientific">Rotaria magnacalcarata</name>
    <dbReference type="NCBI Taxonomy" id="392030"/>
    <lineage>
        <taxon>Eukaryota</taxon>
        <taxon>Metazoa</taxon>
        <taxon>Spiralia</taxon>
        <taxon>Gnathifera</taxon>
        <taxon>Rotifera</taxon>
        <taxon>Eurotatoria</taxon>
        <taxon>Bdelloidea</taxon>
        <taxon>Philodinida</taxon>
        <taxon>Philodinidae</taxon>
        <taxon>Rotaria</taxon>
    </lineage>
</organism>
<evidence type="ECO:0000259" key="5">
    <source>
        <dbReference type="Pfam" id="PF01055"/>
    </source>
</evidence>
<feature type="non-terminal residue" evidence="6">
    <location>
        <position position="92"/>
    </location>
</feature>
<feature type="domain" description="Glycoside hydrolase family 31 TIM barrel" evidence="5">
    <location>
        <begin position="3"/>
        <end position="80"/>
    </location>
</feature>
<comment type="similarity">
    <text evidence="1 4">Belongs to the glycosyl hydrolase 31 family.</text>
</comment>
<dbReference type="InterPro" id="IPR000322">
    <property type="entry name" value="Glyco_hydro_31_TIM"/>
</dbReference>
<sequence>MFNDYINNNIQFGIVNIDAGWTTDISTFVFDPKKFPTVRNMLDGFREKNVRIVLWMTSMINTDSPNYQYAQEHGYLFNKTIKWWCGQGRLLN</sequence>
<evidence type="ECO:0000256" key="4">
    <source>
        <dbReference type="RuleBase" id="RU361185"/>
    </source>
</evidence>
<dbReference type="EMBL" id="CAJOBI010044484">
    <property type="protein sequence ID" value="CAF4340749.1"/>
    <property type="molecule type" value="Genomic_DNA"/>
</dbReference>
<dbReference type="AlphaFoldDB" id="A0A8S2UEV4"/>
<dbReference type="GO" id="GO:0004553">
    <property type="term" value="F:hydrolase activity, hydrolyzing O-glycosyl compounds"/>
    <property type="evidence" value="ECO:0007669"/>
    <property type="project" value="InterPro"/>
</dbReference>
<reference evidence="6" key="1">
    <citation type="submission" date="2021-02" db="EMBL/GenBank/DDBJ databases">
        <authorList>
            <person name="Nowell W R."/>
        </authorList>
    </citation>
    <scope>NUCLEOTIDE SEQUENCE</scope>
</reference>
<dbReference type="InterPro" id="IPR017853">
    <property type="entry name" value="GH"/>
</dbReference>
<dbReference type="Pfam" id="PF01055">
    <property type="entry name" value="Glyco_hydro_31_2nd"/>
    <property type="match status" value="1"/>
</dbReference>
<dbReference type="SUPFAM" id="SSF51445">
    <property type="entry name" value="(Trans)glycosidases"/>
    <property type="match status" value="1"/>
</dbReference>
<proteinExistence type="inferred from homology"/>
<accession>A0A8S2UEV4</accession>
<dbReference type="InterPro" id="IPR050985">
    <property type="entry name" value="Alpha-glycosidase_related"/>
</dbReference>
<dbReference type="PANTHER" id="PTHR43053">
    <property type="entry name" value="GLYCOSIDASE FAMILY 31"/>
    <property type="match status" value="1"/>
</dbReference>
<evidence type="ECO:0000256" key="1">
    <source>
        <dbReference type="ARBA" id="ARBA00007806"/>
    </source>
</evidence>
<dbReference type="PANTHER" id="PTHR43053:SF4">
    <property type="entry name" value="MYOGENESIS-REGULATING GLYCOSIDASE"/>
    <property type="match status" value="1"/>
</dbReference>
<comment type="caution">
    <text evidence="6">The sequence shown here is derived from an EMBL/GenBank/DDBJ whole genome shotgun (WGS) entry which is preliminary data.</text>
</comment>